<gene>
    <name evidence="2" type="ORF">FisN_2Hh425</name>
</gene>
<proteinExistence type="predicted"/>
<sequence>MTIRSLLFIILACALPKPAEPVLCAIVKQNIGGDNFNCRNRPDLNLLGGPGCHVSCLAKNSTCTELGDEGEVCGKLRIRVGFYALGKVVYQFCIIPDGGFLTGYFGRYCLTLRYCAVRRRACGCRIVADGRPCRCRIETNNGNPEAVGNCPFIDQDNTTNIMTAYLPSDEDIEEDIEMYITDDAAAEQFNDAYALFLEHLASLE</sequence>
<dbReference type="InParanoid" id="A0A1Z5KKT2"/>
<keyword evidence="3" id="KW-1185">Reference proteome</keyword>
<reference evidence="2 3" key="1">
    <citation type="journal article" date="2015" name="Plant Cell">
        <title>Oil accumulation by the oleaginous diatom Fistulifera solaris as revealed by the genome and transcriptome.</title>
        <authorList>
            <person name="Tanaka T."/>
            <person name="Maeda Y."/>
            <person name="Veluchamy A."/>
            <person name="Tanaka M."/>
            <person name="Abida H."/>
            <person name="Marechal E."/>
            <person name="Bowler C."/>
            <person name="Muto M."/>
            <person name="Sunaga Y."/>
            <person name="Tanaka M."/>
            <person name="Yoshino T."/>
            <person name="Taniguchi T."/>
            <person name="Fukuda Y."/>
            <person name="Nemoto M."/>
            <person name="Matsumoto M."/>
            <person name="Wong P.S."/>
            <person name="Aburatani S."/>
            <person name="Fujibuchi W."/>
        </authorList>
    </citation>
    <scope>NUCLEOTIDE SEQUENCE [LARGE SCALE GENOMIC DNA]</scope>
    <source>
        <strain evidence="2 3">JPCC DA0580</strain>
    </source>
</reference>
<protein>
    <submittedName>
        <fullName evidence="2">Uncharacterized protein</fullName>
    </submittedName>
</protein>
<dbReference type="Proteomes" id="UP000198406">
    <property type="component" value="Unassembled WGS sequence"/>
</dbReference>
<feature type="signal peptide" evidence="1">
    <location>
        <begin position="1"/>
        <end position="21"/>
    </location>
</feature>
<accession>A0A1Z5KKT2</accession>
<feature type="chain" id="PRO_5012735308" evidence="1">
    <location>
        <begin position="22"/>
        <end position="204"/>
    </location>
</feature>
<dbReference type="AlphaFoldDB" id="A0A1Z5KKT2"/>
<name>A0A1Z5KKT2_FISSO</name>
<evidence type="ECO:0000313" key="2">
    <source>
        <dbReference type="EMBL" id="GAX26641.1"/>
    </source>
</evidence>
<comment type="caution">
    <text evidence="2">The sequence shown here is derived from an EMBL/GenBank/DDBJ whole genome shotgun (WGS) entry which is preliminary data.</text>
</comment>
<dbReference type="EMBL" id="BDSP01000251">
    <property type="protein sequence ID" value="GAX26641.1"/>
    <property type="molecule type" value="Genomic_DNA"/>
</dbReference>
<evidence type="ECO:0000256" key="1">
    <source>
        <dbReference type="SAM" id="SignalP"/>
    </source>
</evidence>
<keyword evidence="1" id="KW-0732">Signal</keyword>
<organism evidence="2 3">
    <name type="scientific">Fistulifera solaris</name>
    <name type="common">Oleaginous diatom</name>
    <dbReference type="NCBI Taxonomy" id="1519565"/>
    <lineage>
        <taxon>Eukaryota</taxon>
        <taxon>Sar</taxon>
        <taxon>Stramenopiles</taxon>
        <taxon>Ochrophyta</taxon>
        <taxon>Bacillariophyta</taxon>
        <taxon>Bacillariophyceae</taxon>
        <taxon>Bacillariophycidae</taxon>
        <taxon>Naviculales</taxon>
        <taxon>Naviculaceae</taxon>
        <taxon>Fistulifera</taxon>
    </lineage>
</organism>
<evidence type="ECO:0000313" key="3">
    <source>
        <dbReference type="Proteomes" id="UP000198406"/>
    </source>
</evidence>